<feature type="region of interest" description="Disordered" evidence="1">
    <location>
        <begin position="1"/>
        <end position="21"/>
    </location>
</feature>
<evidence type="ECO:0000313" key="3">
    <source>
        <dbReference type="Proteomes" id="UP000828386"/>
    </source>
</evidence>
<name>A0AAE8YFQ2_9CAUD</name>
<sequence>MSPPSSTARPLTKIPPPNLNRLERFLDPLKSTLAESVAGNYCINNQ</sequence>
<evidence type="ECO:0000313" key="2">
    <source>
        <dbReference type="EMBL" id="UEP18988.1"/>
    </source>
</evidence>
<organism evidence="2 3">
    <name type="scientific">Klebsiella phage vB_KpnS-VAC35</name>
    <dbReference type="NCBI Taxonomy" id="2866696"/>
    <lineage>
        <taxon>Viruses</taxon>
        <taxon>Duplodnaviria</taxon>
        <taxon>Heunggongvirae</taxon>
        <taxon>Uroviricota</taxon>
        <taxon>Caudoviricetes</taxon>
        <taxon>Demerecviridae</taxon>
        <taxon>Sugarlandvirus</taxon>
        <taxon>Sugarlandvirus VAC35</taxon>
    </lineage>
</organism>
<accession>A0AAE8YFQ2</accession>
<evidence type="ECO:0000256" key="1">
    <source>
        <dbReference type="SAM" id="MobiDB-lite"/>
    </source>
</evidence>
<dbReference type="EMBL" id="MZ571828">
    <property type="protein sequence ID" value="UEP18988.1"/>
    <property type="molecule type" value="Genomic_DNA"/>
</dbReference>
<keyword evidence="3" id="KW-1185">Reference proteome</keyword>
<protein>
    <submittedName>
        <fullName evidence="2">Uncharacterized protein</fullName>
    </submittedName>
</protein>
<proteinExistence type="predicted"/>
<dbReference type="Proteomes" id="UP000828386">
    <property type="component" value="Segment"/>
</dbReference>
<reference evidence="2 3" key="1">
    <citation type="submission" date="2021-07" db="EMBL/GenBank/DDBJ databases">
        <authorList>
            <person name="Bleriot I."/>
            <person name="Blasco L."/>
            <person name="Pacios O."/>
            <person name="Fernandez-Garcia L."/>
            <person name="Ambroa A."/>
            <person name="Lopez M."/>
            <person name="Ortiz-Cartagena C."/>
            <person name="Fernandez-Cuenca F."/>
            <person name="Oteo J."/>
            <person name="Pascual A."/>
            <person name="Martinez-Martinez L."/>
            <person name="Domingo-Calap P."/>
            <person name="Wood T.K."/>
            <person name="Tomas M."/>
        </authorList>
    </citation>
    <scope>NUCLEOTIDE SEQUENCE [LARGE SCALE GENOMIC DNA]</scope>
</reference>